<feature type="domain" description="CheC-like protein" evidence="3">
    <location>
        <begin position="9"/>
        <end position="46"/>
    </location>
</feature>
<dbReference type="Pfam" id="PF04509">
    <property type="entry name" value="CheC"/>
    <property type="match status" value="2"/>
</dbReference>
<dbReference type="RefSeq" id="WP_104408869.1">
    <property type="nucleotide sequence ID" value="NZ_PTIS01000001.1"/>
</dbReference>
<dbReference type="OrthoDB" id="9812187at2"/>
<accession>A0A2S6G0R9</accession>
<dbReference type="InterPro" id="IPR007597">
    <property type="entry name" value="CheC"/>
</dbReference>
<dbReference type="Gene3D" id="3.40.1550.10">
    <property type="entry name" value="CheC-like"/>
    <property type="match status" value="1"/>
</dbReference>
<dbReference type="SUPFAM" id="SSF103039">
    <property type="entry name" value="CheC-like"/>
    <property type="match status" value="1"/>
</dbReference>
<evidence type="ECO:0000259" key="3">
    <source>
        <dbReference type="Pfam" id="PF04509"/>
    </source>
</evidence>
<dbReference type="PANTHER" id="PTHR43693">
    <property type="entry name" value="PROTEIN PHOSPHATASE CHEZ"/>
    <property type="match status" value="1"/>
</dbReference>
<dbReference type="CDD" id="cd17909">
    <property type="entry name" value="CheC_ClassI"/>
    <property type="match status" value="1"/>
</dbReference>
<keyword evidence="1" id="KW-0145">Chemotaxis</keyword>
<dbReference type="PANTHER" id="PTHR43693:SF1">
    <property type="entry name" value="PROTEIN PHOSPHATASE CHEZ"/>
    <property type="match status" value="1"/>
</dbReference>
<dbReference type="GO" id="GO:0016787">
    <property type="term" value="F:hydrolase activity"/>
    <property type="evidence" value="ECO:0007669"/>
    <property type="project" value="UniProtKB-KW"/>
</dbReference>
<evidence type="ECO:0000256" key="1">
    <source>
        <dbReference type="ARBA" id="ARBA00022500"/>
    </source>
</evidence>
<sequence>MSYLKFSDMQLDALKELGNIGAGNAATALSQLLNRKIDMTVPYVNIVKFDEVFLRISGEEPVVGVIVRVLGSAPGNILFIFERIVALNIIELMTGKREEEEISEMGYSVLCEIGNIIAGSYMNAISKFTNLLITPSVPAVTYDMLGAILSTTFIESGQYDEYVLDIETMFLNSDLNQDISGHFYYVPMPGSLEKMLNALGVI</sequence>
<dbReference type="InterPro" id="IPR050992">
    <property type="entry name" value="CheZ_family_phosphatases"/>
</dbReference>
<proteinExistence type="predicted"/>
<dbReference type="InterPro" id="IPR028976">
    <property type="entry name" value="CheC-like_sf"/>
</dbReference>
<keyword evidence="2" id="KW-0378">Hydrolase</keyword>
<dbReference type="STRING" id="37659.GCA_000703125_02821"/>
<organism evidence="4 5">
    <name type="scientific">Clostridium algidicarnis DSM 15099</name>
    <dbReference type="NCBI Taxonomy" id="1121295"/>
    <lineage>
        <taxon>Bacteria</taxon>
        <taxon>Bacillati</taxon>
        <taxon>Bacillota</taxon>
        <taxon>Clostridia</taxon>
        <taxon>Eubacteriales</taxon>
        <taxon>Clostridiaceae</taxon>
        <taxon>Clostridium</taxon>
    </lineage>
</organism>
<protein>
    <submittedName>
        <fullName evidence="4">Chemotaxis protein CheC</fullName>
    </submittedName>
</protein>
<dbReference type="AlphaFoldDB" id="A0A2S6G0R9"/>
<feature type="domain" description="CheC-like protein" evidence="3">
    <location>
        <begin position="105"/>
        <end position="142"/>
    </location>
</feature>
<comment type="caution">
    <text evidence="4">The sequence shown here is derived from an EMBL/GenBank/DDBJ whole genome shotgun (WGS) entry which is preliminary data.</text>
</comment>
<evidence type="ECO:0000313" key="5">
    <source>
        <dbReference type="Proteomes" id="UP000239863"/>
    </source>
</evidence>
<gene>
    <name evidence="4" type="ORF">BD821_101137</name>
</gene>
<dbReference type="GO" id="GO:0006935">
    <property type="term" value="P:chemotaxis"/>
    <property type="evidence" value="ECO:0007669"/>
    <property type="project" value="UniProtKB-KW"/>
</dbReference>
<reference evidence="4 5" key="1">
    <citation type="submission" date="2018-02" db="EMBL/GenBank/DDBJ databases">
        <title>Genomic Encyclopedia of Archaeal and Bacterial Type Strains, Phase II (KMG-II): from individual species to whole genera.</title>
        <authorList>
            <person name="Goeker M."/>
        </authorList>
    </citation>
    <scope>NUCLEOTIDE SEQUENCE [LARGE SCALE GENOMIC DNA]</scope>
    <source>
        <strain evidence="4 5">DSM 15099</strain>
    </source>
</reference>
<dbReference type="EMBL" id="PTIS01000001">
    <property type="protein sequence ID" value="PPK49476.1"/>
    <property type="molecule type" value="Genomic_DNA"/>
</dbReference>
<evidence type="ECO:0000256" key="2">
    <source>
        <dbReference type="ARBA" id="ARBA00022801"/>
    </source>
</evidence>
<evidence type="ECO:0000313" key="4">
    <source>
        <dbReference type="EMBL" id="PPK49476.1"/>
    </source>
</evidence>
<dbReference type="Proteomes" id="UP000239863">
    <property type="component" value="Unassembled WGS sequence"/>
</dbReference>
<name>A0A2S6G0R9_9CLOT</name>